<proteinExistence type="predicted"/>
<evidence type="ECO:0008006" key="3">
    <source>
        <dbReference type="Google" id="ProtNLM"/>
    </source>
</evidence>
<accession>A0A3R5WBI0</accession>
<evidence type="ECO:0000313" key="2">
    <source>
        <dbReference type="Proteomes" id="UP000266721"/>
    </source>
</evidence>
<protein>
    <recommendedName>
        <fullName evidence="3">Receptor ligand binding region domain-containing protein</fullName>
    </recommendedName>
</protein>
<dbReference type="EMBL" id="KV620299">
    <property type="protein sequence ID" value="OPL20163.1"/>
    <property type="molecule type" value="Genomic_DNA"/>
</dbReference>
<dbReference type="Proteomes" id="UP000266721">
    <property type="component" value="Unassembled WGS sequence"/>
</dbReference>
<dbReference type="InterPro" id="IPR028082">
    <property type="entry name" value="Peripla_BP_I"/>
</dbReference>
<sequence length="143" mass="16809">MRGVAQLASYWRRPVFGWVSNDIEFRNRTIYSTLIRLLGPLNKLREYVICCLERKSSKCFVQTITFRIEPTEVADVMRYVSKMFKWNRFSMIHDEAAPYVAVAVAIAENKDTTIKSTHEVSERMEDSVIESIFQQVRKYSRSK</sequence>
<organism evidence="1 2">
    <name type="scientific">Mytilus galloprovincialis</name>
    <name type="common">Mediterranean mussel</name>
    <dbReference type="NCBI Taxonomy" id="29158"/>
    <lineage>
        <taxon>Eukaryota</taxon>
        <taxon>Metazoa</taxon>
        <taxon>Spiralia</taxon>
        <taxon>Lophotrochozoa</taxon>
        <taxon>Mollusca</taxon>
        <taxon>Bivalvia</taxon>
        <taxon>Autobranchia</taxon>
        <taxon>Pteriomorphia</taxon>
        <taxon>Mytilida</taxon>
        <taxon>Mytiloidea</taxon>
        <taxon>Mytilidae</taxon>
        <taxon>Mytilinae</taxon>
        <taxon>Mytilus</taxon>
    </lineage>
</organism>
<feature type="non-terminal residue" evidence="1">
    <location>
        <position position="1"/>
    </location>
</feature>
<gene>
    <name evidence="1" type="ORF">AM593_01888</name>
</gene>
<dbReference type="SUPFAM" id="SSF53822">
    <property type="entry name" value="Periplasmic binding protein-like I"/>
    <property type="match status" value="1"/>
</dbReference>
<dbReference type="AlphaFoldDB" id="A0A3R5WBI0"/>
<keyword evidence="2" id="KW-1185">Reference proteome</keyword>
<evidence type="ECO:0000313" key="1">
    <source>
        <dbReference type="EMBL" id="OPL20163.1"/>
    </source>
</evidence>
<name>A0A3R5WBI0_MYTGA</name>
<reference evidence="1 2" key="1">
    <citation type="journal article" date="2016" name="PLoS ONE">
        <title>A First Insight into the Genome of the Filter-Feeder Mussel Mytilus galloprovincialis.</title>
        <authorList>
            <person name="Murgarella M."/>
            <person name="Puiu D."/>
            <person name="Novoa B."/>
            <person name="Figueras A."/>
            <person name="Posada D."/>
            <person name="Canchaya C."/>
        </authorList>
    </citation>
    <scope>NUCLEOTIDE SEQUENCE [LARGE SCALE GENOMIC DNA]</scope>
    <source>
        <tissue evidence="1">Muscle</tissue>
    </source>
</reference>
<dbReference type="Gene3D" id="3.40.50.2300">
    <property type="match status" value="1"/>
</dbReference>